<protein>
    <recommendedName>
        <fullName evidence="4">3-hydroxyacyl-CoA dehydrogenase</fullName>
    </recommendedName>
</protein>
<proteinExistence type="predicted"/>
<evidence type="ECO:0000313" key="2">
    <source>
        <dbReference type="EMBL" id="KTR85438.1"/>
    </source>
</evidence>
<dbReference type="EMBL" id="LDRK01000059">
    <property type="protein sequence ID" value="KTR85438.1"/>
    <property type="molecule type" value="Genomic_DNA"/>
</dbReference>
<evidence type="ECO:0000313" key="3">
    <source>
        <dbReference type="Proteomes" id="UP000070810"/>
    </source>
</evidence>
<reference evidence="2 3" key="1">
    <citation type="journal article" date="2016" name="Front. Microbiol.">
        <title>Genomic Resource of Rice Seed Associated Bacteria.</title>
        <authorList>
            <person name="Midha S."/>
            <person name="Bansal K."/>
            <person name="Sharma S."/>
            <person name="Kumar N."/>
            <person name="Patil P.P."/>
            <person name="Chaudhry V."/>
            <person name="Patil P.B."/>
        </authorList>
    </citation>
    <scope>NUCLEOTIDE SEQUENCE [LARGE SCALE GENOMIC DNA]</scope>
    <source>
        <strain evidence="2 3">NS354</strain>
    </source>
</reference>
<evidence type="ECO:0008006" key="4">
    <source>
        <dbReference type="Google" id="ProtNLM"/>
    </source>
</evidence>
<keyword evidence="3" id="KW-1185">Reference proteome</keyword>
<feature type="region of interest" description="Disordered" evidence="1">
    <location>
        <begin position="1"/>
        <end position="87"/>
    </location>
</feature>
<dbReference type="AlphaFoldDB" id="A0A147EM84"/>
<sequence>MNPTSSRIRQCSEGESQRERRADPFERTVMPASAPSPEHRRAIRAASQAARTQTQRAHLRAVPPMRAETPPPPAARGRSSPRRDARAAVLDAPAVPPPPEALVQRLAVYAFEVIDGVRSVAQLGSWVTPEVAAALTARRTLHAERATLTRDRRRRTATPGRAHLAAPLPHVIEATVVLHLETRSTVAAIRLEHLRDRWRATDITVL</sequence>
<feature type="compositionally biased region" description="Basic and acidic residues" evidence="1">
    <location>
        <begin position="10"/>
        <end position="26"/>
    </location>
</feature>
<dbReference type="Pfam" id="PF20060">
    <property type="entry name" value="DUF6459"/>
    <property type="match status" value="1"/>
</dbReference>
<dbReference type="PATRIC" id="fig|1079994.3.peg.2076"/>
<dbReference type="InterPro" id="IPR045596">
    <property type="entry name" value="DUF6459"/>
</dbReference>
<gene>
    <name evidence="2" type="ORF">NS354_09340</name>
</gene>
<evidence type="ECO:0000256" key="1">
    <source>
        <dbReference type="SAM" id="MobiDB-lite"/>
    </source>
</evidence>
<dbReference type="Proteomes" id="UP000070810">
    <property type="component" value="Unassembled WGS sequence"/>
</dbReference>
<name>A0A147EM84_9MICO</name>
<feature type="compositionally biased region" description="Low complexity" evidence="1">
    <location>
        <begin position="44"/>
        <end position="68"/>
    </location>
</feature>
<organism evidence="2 3">
    <name type="scientific">Leucobacter chromiiresistens</name>
    <dbReference type="NCBI Taxonomy" id="1079994"/>
    <lineage>
        <taxon>Bacteria</taxon>
        <taxon>Bacillati</taxon>
        <taxon>Actinomycetota</taxon>
        <taxon>Actinomycetes</taxon>
        <taxon>Micrococcales</taxon>
        <taxon>Microbacteriaceae</taxon>
        <taxon>Leucobacter</taxon>
    </lineage>
</organism>
<comment type="caution">
    <text evidence="2">The sequence shown here is derived from an EMBL/GenBank/DDBJ whole genome shotgun (WGS) entry which is preliminary data.</text>
</comment>
<accession>A0A147EM84</accession>